<evidence type="ECO:0000313" key="5">
    <source>
        <dbReference type="Proteomes" id="UP000199060"/>
    </source>
</evidence>
<organism evidence="4 5">
    <name type="scientific">Algoriphagus faecimaris</name>
    <dbReference type="NCBI Taxonomy" id="686796"/>
    <lineage>
        <taxon>Bacteria</taxon>
        <taxon>Pseudomonadati</taxon>
        <taxon>Bacteroidota</taxon>
        <taxon>Cytophagia</taxon>
        <taxon>Cytophagales</taxon>
        <taxon>Cyclobacteriaceae</taxon>
        <taxon>Algoriphagus</taxon>
    </lineage>
</organism>
<dbReference type="RefSeq" id="WP_240507821.1">
    <property type="nucleotide sequence ID" value="NZ_FNAC01000029.1"/>
</dbReference>
<dbReference type="InterPro" id="IPR000305">
    <property type="entry name" value="GIY-YIG_endonuc"/>
</dbReference>
<dbReference type="InterPro" id="IPR012337">
    <property type="entry name" value="RNaseH-like_sf"/>
</dbReference>
<dbReference type="GO" id="GO:0005829">
    <property type="term" value="C:cytosol"/>
    <property type="evidence" value="ECO:0007669"/>
    <property type="project" value="TreeGrafter"/>
</dbReference>
<dbReference type="Pfam" id="PF00929">
    <property type="entry name" value="RNase_T"/>
    <property type="match status" value="1"/>
</dbReference>
<dbReference type="CDD" id="cd06127">
    <property type="entry name" value="DEDDh"/>
    <property type="match status" value="1"/>
</dbReference>
<dbReference type="STRING" id="686796.SAMN04488104_10291"/>
<name>A0A1G6UJU9_9BACT</name>
<dbReference type="CDD" id="cd10434">
    <property type="entry name" value="GIY-YIG_UvrC_Cho"/>
    <property type="match status" value="1"/>
</dbReference>
<dbReference type="Gene3D" id="3.40.1440.10">
    <property type="entry name" value="GIY-YIG endonuclease"/>
    <property type="match status" value="1"/>
</dbReference>
<evidence type="ECO:0000256" key="2">
    <source>
        <dbReference type="ARBA" id="ARBA00026073"/>
    </source>
</evidence>
<comment type="subunit">
    <text evidence="2">DNA polymerase III contains a core (composed of alpha, epsilon and theta chains) that associates with a tau subunit. This core dimerizes to form the POLIII' complex. PolIII' associates with the gamma complex (composed of gamma, delta, delta', psi and chi chains) and with the beta chain to form the complete DNA polymerase III complex.</text>
</comment>
<dbReference type="GO" id="GO:0006289">
    <property type="term" value="P:nucleotide-excision repair"/>
    <property type="evidence" value="ECO:0007669"/>
    <property type="project" value="InterPro"/>
</dbReference>
<comment type="function">
    <text evidence="1">DNA polymerase III is a complex, multichain enzyme responsible for most of the replicative synthesis in bacteria. The epsilon subunit contain the editing function and is a proofreading 3'-5' exonuclease.</text>
</comment>
<accession>A0A1G6UJU9</accession>
<dbReference type="SUPFAM" id="SSF82771">
    <property type="entry name" value="GIY-YIG endonuclease"/>
    <property type="match status" value="1"/>
</dbReference>
<sequence length="472" mass="53651">MTQVHSLLLNMEFAIVDIETTGGNAKLGGITEIAVVIHDGHQIVHEFQTLINPEQGIPTYITGLTGIDNQMVRYSPTFEQIAEQLWELLEGRVFVAHQVNFDFGFIAEAFSRLGRKLSSPKLCTVRLARKVFPGMRSYSLGRICESKGIPILARHRAMGDAKATAILFDQMLKVNKAHIYESLKKNTGLTFLPPNFPLSRFREIPEETGIYYMLDNKGKVIYVGKANNIKERFKGHFTGQALPHLKNQLKVEIHNLKWELTGTEFMALILEALEIKRLWPKYNSALKMPKTLWGLFSYIDGVGYQRFQIAKVSASLQPLETFFSREEAQDFLKEALSQHSLCAKLSGLRKVNCADVKDQNCYGACEQKEGITDYNERTQQFLSRIKESRGAIAIELPGRASHEKACCVFENGMLTKYGFFEEATFKEAQLNPVKPFPETAYILRQFFHRFSTDQIQVLSHSESVSQEWTLGF</sequence>
<dbReference type="FunFam" id="3.30.420.10:FF:000045">
    <property type="entry name" value="3'-5' exonuclease DinG"/>
    <property type="match status" value="1"/>
</dbReference>
<dbReference type="PANTHER" id="PTHR30231">
    <property type="entry name" value="DNA POLYMERASE III SUBUNIT EPSILON"/>
    <property type="match status" value="1"/>
</dbReference>
<proteinExistence type="predicted"/>
<reference evidence="5" key="1">
    <citation type="submission" date="2016-10" db="EMBL/GenBank/DDBJ databases">
        <authorList>
            <person name="Varghese N."/>
            <person name="Submissions S."/>
        </authorList>
    </citation>
    <scope>NUCLEOTIDE SEQUENCE [LARGE SCALE GENOMIC DNA]</scope>
    <source>
        <strain evidence="5">DSM 23095</strain>
    </source>
</reference>
<dbReference type="GO" id="GO:0003887">
    <property type="term" value="F:DNA-directed DNA polymerase activity"/>
    <property type="evidence" value="ECO:0007669"/>
    <property type="project" value="InterPro"/>
</dbReference>
<dbReference type="InterPro" id="IPR047296">
    <property type="entry name" value="GIY-YIG_UvrC_Cho"/>
</dbReference>
<evidence type="ECO:0000256" key="1">
    <source>
        <dbReference type="ARBA" id="ARBA00025483"/>
    </source>
</evidence>
<dbReference type="SMART" id="SM00479">
    <property type="entry name" value="EXOIII"/>
    <property type="match status" value="1"/>
</dbReference>
<dbReference type="SUPFAM" id="SSF53098">
    <property type="entry name" value="Ribonuclease H-like"/>
    <property type="match status" value="1"/>
</dbReference>
<dbReference type="Gene3D" id="3.30.420.10">
    <property type="entry name" value="Ribonuclease H-like superfamily/Ribonuclease H"/>
    <property type="match status" value="1"/>
</dbReference>
<dbReference type="GO" id="GO:0003677">
    <property type="term" value="F:DNA binding"/>
    <property type="evidence" value="ECO:0007669"/>
    <property type="project" value="InterPro"/>
</dbReference>
<keyword evidence="5" id="KW-1185">Reference proteome</keyword>
<dbReference type="InterPro" id="IPR006054">
    <property type="entry name" value="DnaQ"/>
</dbReference>
<dbReference type="PROSITE" id="PS50164">
    <property type="entry name" value="GIY_YIG"/>
    <property type="match status" value="1"/>
</dbReference>
<dbReference type="Proteomes" id="UP000199060">
    <property type="component" value="Unassembled WGS sequence"/>
</dbReference>
<feature type="domain" description="GIY-YIG" evidence="3">
    <location>
        <begin position="206"/>
        <end position="284"/>
    </location>
</feature>
<dbReference type="InterPro" id="IPR035901">
    <property type="entry name" value="GIY-YIG_endonuc_sf"/>
</dbReference>
<dbReference type="InterPro" id="IPR013520">
    <property type="entry name" value="Ribonucl_H"/>
</dbReference>
<dbReference type="Pfam" id="PF01541">
    <property type="entry name" value="GIY-YIG"/>
    <property type="match status" value="1"/>
</dbReference>
<dbReference type="GO" id="GO:0008408">
    <property type="term" value="F:3'-5' exonuclease activity"/>
    <property type="evidence" value="ECO:0007669"/>
    <property type="project" value="TreeGrafter"/>
</dbReference>
<evidence type="ECO:0000259" key="3">
    <source>
        <dbReference type="PROSITE" id="PS50164"/>
    </source>
</evidence>
<dbReference type="SMART" id="SM00465">
    <property type="entry name" value="GIYc"/>
    <property type="match status" value="1"/>
</dbReference>
<dbReference type="NCBIfam" id="TIGR00573">
    <property type="entry name" value="dnaq"/>
    <property type="match status" value="1"/>
</dbReference>
<evidence type="ECO:0000313" key="4">
    <source>
        <dbReference type="EMBL" id="SDD41700.1"/>
    </source>
</evidence>
<dbReference type="AlphaFoldDB" id="A0A1G6UJU9"/>
<gene>
    <name evidence="4" type="ORF">SAMN04488104_10291</name>
</gene>
<dbReference type="GO" id="GO:0045004">
    <property type="term" value="P:DNA replication proofreading"/>
    <property type="evidence" value="ECO:0007669"/>
    <property type="project" value="TreeGrafter"/>
</dbReference>
<dbReference type="PANTHER" id="PTHR30231:SF37">
    <property type="entry name" value="EXODEOXYRIBONUCLEASE 10"/>
    <property type="match status" value="1"/>
</dbReference>
<protein>
    <submittedName>
        <fullName evidence="4">DNA polymerase-3 subunit epsilon</fullName>
    </submittedName>
</protein>
<dbReference type="EMBL" id="FNAC01000029">
    <property type="protein sequence ID" value="SDD41700.1"/>
    <property type="molecule type" value="Genomic_DNA"/>
</dbReference>
<dbReference type="InterPro" id="IPR036397">
    <property type="entry name" value="RNaseH_sf"/>
</dbReference>